<evidence type="ECO:0000313" key="9">
    <source>
        <dbReference type="WBParaSite" id="BXY_0278900.1"/>
    </source>
</evidence>
<evidence type="ECO:0000313" key="6">
    <source>
        <dbReference type="EMBL" id="CAG9096899.1"/>
    </source>
</evidence>
<gene>
    <name evidence="5" type="ORF">BXYJ_LOCUS3946</name>
</gene>
<name>A0A1I7RPZ8_BURXY</name>
<keyword evidence="1" id="KW-0479">Metal-binding</keyword>
<keyword evidence="3" id="KW-0862">Zinc</keyword>
<dbReference type="AlphaFoldDB" id="A0A1I7RPZ8"/>
<reference evidence="9" key="1">
    <citation type="submission" date="2016-11" db="UniProtKB">
        <authorList>
            <consortium name="WormBaseParasite"/>
        </authorList>
    </citation>
    <scope>IDENTIFICATION</scope>
</reference>
<dbReference type="PANTHER" id="PTHR46347">
    <property type="entry name" value="RING/FYVE/PHD ZINC FINGER SUPERFAMILY PROTEIN"/>
    <property type="match status" value="1"/>
</dbReference>
<evidence type="ECO:0000313" key="5">
    <source>
        <dbReference type="EMBL" id="CAD5215271.1"/>
    </source>
</evidence>
<dbReference type="WBParaSite" id="BXY_0278900.1">
    <property type="protein sequence ID" value="BXY_0278900.1"/>
    <property type="gene ID" value="BXY_0278900"/>
</dbReference>
<keyword evidence="2" id="KW-0863">Zinc-finger</keyword>
<dbReference type="Pfam" id="PF12906">
    <property type="entry name" value="RINGv"/>
    <property type="match status" value="1"/>
</dbReference>
<evidence type="ECO:0000256" key="1">
    <source>
        <dbReference type="ARBA" id="ARBA00022723"/>
    </source>
</evidence>
<evidence type="ECO:0000313" key="8">
    <source>
        <dbReference type="Proteomes" id="UP000659654"/>
    </source>
</evidence>
<dbReference type="SUPFAM" id="SSF57850">
    <property type="entry name" value="RING/U-box"/>
    <property type="match status" value="1"/>
</dbReference>
<dbReference type="GO" id="GO:0008270">
    <property type="term" value="F:zinc ion binding"/>
    <property type="evidence" value="ECO:0007669"/>
    <property type="project" value="UniProtKB-KW"/>
</dbReference>
<feature type="domain" description="RING-CH-type" evidence="4">
    <location>
        <begin position="14"/>
        <end position="79"/>
    </location>
</feature>
<dbReference type="Proteomes" id="UP000095284">
    <property type="component" value="Unplaced"/>
</dbReference>
<accession>A0A1I7RPZ8</accession>
<dbReference type="Gene3D" id="3.30.40.10">
    <property type="entry name" value="Zinc/RING finger domain, C3HC4 (zinc finger)"/>
    <property type="match status" value="1"/>
</dbReference>
<dbReference type="SMART" id="SM00744">
    <property type="entry name" value="RINGv"/>
    <property type="match status" value="1"/>
</dbReference>
<evidence type="ECO:0000256" key="3">
    <source>
        <dbReference type="ARBA" id="ARBA00022833"/>
    </source>
</evidence>
<proteinExistence type="predicted"/>
<dbReference type="InterPro" id="IPR013083">
    <property type="entry name" value="Znf_RING/FYVE/PHD"/>
</dbReference>
<dbReference type="PROSITE" id="PS51292">
    <property type="entry name" value="ZF_RING_CH"/>
    <property type="match status" value="1"/>
</dbReference>
<dbReference type="EMBL" id="CAJFDI010000002">
    <property type="protein sequence ID" value="CAD5215271.1"/>
    <property type="molecule type" value="Genomic_DNA"/>
</dbReference>
<dbReference type="Proteomes" id="UP000582659">
    <property type="component" value="Unassembled WGS sequence"/>
</dbReference>
<dbReference type="PANTHER" id="PTHR46347:SF1">
    <property type="entry name" value="RING_FYVE_PHD ZINC FINGER SUPERFAMILY PROTEIN"/>
    <property type="match status" value="1"/>
</dbReference>
<evidence type="ECO:0000313" key="7">
    <source>
        <dbReference type="Proteomes" id="UP000095284"/>
    </source>
</evidence>
<protein>
    <submittedName>
        <fullName evidence="5">(pine wood nematode) hypothetical protein</fullName>
    </submittedName>
    <submittedName>
        <fullName evidence="9">RING-CH-type domain-containing protein</fullName>
    </submittedName>
</protein>
<dbReference type="InterPro" id="IPR011016">
    <property type="entry name" value="Znf_RING-CH"/>
</dbReference>
<dbReference type="OrthoDB" id="264354at2759"/>
<evidence type="ECO:0000259" key="4">
    <source>
        <dbReference type="PROSITE" id="PS51292"/>
    </source>
</evidence>
<dbReference type="Proteomes" id="UP000659654">
    <property type="component" value="Unassembled WGS sequence"/>
</dbReference>
<organism evidence="7 9">
    <name type="scientific">Bursaphelenchus xylophilus</name>
    <name type="common">Pinewood nematode worm</name>
    <name type="synonym">Aphelenchoides xylophilus</name>
    <dbReference type="NCBI Taxonomy" id="6326"/>
    <lineage>
        <taxon>Eukaryota</taxon>
        <taxon>Metazoa</taxon>
        <taxon>Ecdysozoa</taxon>
        <taxon>Nematoda</taxon>
        <taxon>Chromadorea</taxon>
        <taxon>Rhabditida</taxon>
        <taxon>Tylenchina</taxon>
        <taxon>Tylenchomorpha</taxon>
        <taxon>Aphelenchoidea</taxon>
        <taxon>Aphelenchoididae</taxon>
        <taxon>Bursaphelenchus</taxon>
    </lineage>
</organism>
<evidence type="ECO:0000256" key="2">
    <source>
        <dbReference type="ARBA" id="ARBA00022771"/>
    </source>
</evidence>
<dbReference type="EMBL" id="CAJFCV020000002">
    <property type="protein sequence ID" value="CAG9096899.1"/>
    <property type="molecule type" value="Genomic_DNA"/>
</dbReference>
<keyword evidence="8" id="KW-1185">Reference proteome</keyword>
<sequence>MGDNLDSETLGDESDQAAQRTCKICYGIEEEKIDIWMAPCKCSGSIKWVHKDCMTKWIDTAPFVQQNQCNTCRFPYKKCWSLKPVMKWGWPRLNLGCWDVIEIFLDMYSTFKLIRNTIYTIQGKKGIIGHMAYFIFWKTFIFSTARIEYYKAMAKKVALAVFEANIQDVD</sequence>
<reference evidence="6" key="2">
    <citation type="submission" date="2020-08" db="EMBL/GenBank/DDBJ databases">
        <authorList>
            <person name="Kikuchi T."/>
        </authorList>
    </citation>
    <scope>NUCLEOTIDE SEQUENCE</scope>
    <source>
        <strain evidence="5">Ka4C1</strain>
    </source>
</reference>